<organism evidence="1 2">
    <name type="scientific">Thermoclostridium stercorarium subsp. thermolacticum DSM 2910</name>
    <dbReference type="NCBI Taxonomy" id="1121336"/>
    <lineage>
        <taxon>Bacteria</taxon>
        <taxon>Bacillati</taxon>
        <taxon>Bacillota</taxon>
        <taxon>Clostridia</taxon>
        <taxon>Eubacteriales</taxon>
        <taxon>Oscillospiraceae</taxon>
        <taxon>Thermoclostridium</taxon>
    </lineage>
</organism>
<dbReference type="Proteomes" id="UP000092971">
    <property type="component" value="Chromosome"/>
</dbReference>
<evidence type="ECO:0000313" key="2">
    <source>
        <dbReference type="Proteomes" id="UP000092971"/>
    </source>
</evidence>
<proteinExistence type="predicted"/>
<gene>
    <name evidence="1" type="ORF">CSTERTH_09215</name>
</gene>
<reference evidence="1 2" key="1">
    <citation type="submission" date="2016-02" db="EMBL/GenBank/DDBJ databases">
        <title>Comparison of Clostridium stercorarium subspecies using comparative genomics and transcriptomics.</title>
        <authorList>
            <person name="Schellenberg J."/>
            <person name="Thallinger G."/>
            <person name="Levin D.B."/>
            <person name="Zhang X."/>
            <person name="Alvare G."/>
            <person name="Fristensky B."/>
            <person name="Sparling R."/>
        </authorList>
    </citation>
    <scope>NUCLEOTIDE SEQUENCE [LARGE SCALE GENOMIC DNA]</scope>
    <source>
        <strain evidence="1 2">DSM 2910</strain>
    </source>
</reference>
<evidence type="ECO:0000313" key="1">
    <source>
        <dbReference type="EMBL" id="ANW99190.1"/>
    </source>
</evidence>
<dbReference type="AlphaFoldDB" id="A0A1B1YEL6"/>
<dbReference type="Gene3D" id="1.10.10.60">
    <property type="entry name" value="Homeodomain-like"/>
    <property type="match status" value="1"/>
</dbReference>
<dbReference type="EMBL" id="CP014672">
    <property type="protein sequence ID" value="ANW99190.1"/>
    <property type="molecule type" value="Genomic_DNA"/>
</dbReference>
<dbReference type="OrthoDB" id="8365150at2"/>
<protein>
    <submittedName>
        <fullName evidence="1">Uncharacterized protein</fullName>
    </submittedName>
</protein>
<dbReference type="RefSeq" id="WP_034836399.1">
    <property type="nucleotide sequence ID" value="NZ_CP014672.1"/>
</dbReference>
<sequence length="59" mass="7012">MFFRHFCYTEYRRLKIELSDKVKAVSRIDYIIAHMDESIVLDDIAKAVGYSKYHAGKIR</sequence>
<accession>A0A1B1YEL6</accession>
<name>A0A1B1YEL6_THEST</name>